<dbReference type="EMBL" id="JAHSPG010000003">
    <property type="protein sequence ID" value="MBV4356909.1"/>
    <property type="molecule type" value="Genomic_DNA"/>
</dbReference>
<dbReference type="GO" id="GO:0016746">
    <property type="term" value="F:acyltransferase activity"/>
    <property type="evidence" value="ECO:0007669"/>
    <property type="project" value="UniProtKB-KW"/>
</dbReference>
<evidence type="ECO:0000259" key="1">
    <source>
        <dbReference type="Pfam" id="PF13480"/>
    </source>
</evidence>
<keyword evidence="3" id="KW-1185">Reference proteome</keyword>
<gene>
    <name evidence="2" type="ORF">KTO63_07130</name>
</gene>
<dbReference type="Pfam" id="PF13480">
    <property type="entry name" value="Acetyltransf_6"/>
    <property type="match status" value="1"/>
</dbReference>
<dbReference type="InterPro" id="IPR038740">
    <property type="entry name" value="BioF2-like_GNAT_dom"/>
</dbReference>
<evidence type="ECO:0000313" key="3">
    <source>
        <dbReference type="Proteomes" id="UP000812270"/>
    </source>
</evidence>
<dbReference type="Proteomes" id="UP000812270">
    <property type="component" value="Unassembled WGS sequence"/>
</dbReference>
<name>A0A9E2S910_9BACT</name>
<keyword evidence="2" id="KW-0012">Acyltransferase</keyword>
<comment type="caution">
    <text evidence="2">The sequence shown here is derived from an EMBL/GenBank/DDBJ whole genome shotgun (WGS) entry which is preliminary data.</text>
</comment>
<organism evidence="2 3">
    <name type="scientific">Pinibacter aurantiacus</name>
    <dbReference type="NCBI Taxonomy" id="2851599"/>
    <lineage>
        <taxon>Bacteria</taxon>
        <taxon>Pseudomonadati</taxon>
        <taxon>Bacteroidota</taxon>
        <taxon>Chitinophagia</taxon>
        <taxon>Chitinophagales</taxon>
        <taxon>Chitinophagaceae</taxon>
        <taxon>Pinibacter</taxon>
    </lineage>
</organism>
<feature type="domain" description="BioF2-like acetyltransferase" evidence="1">
    <location>
        <begin position="168"/>
        <end position="262"/>
    </location>
</feature>
<dbReference type="EC" id="2.3.1.-" evidence="2"/>
<accession>A0A9E2S910</accession>
<sequence>MSETISYIQRREIDIEKWNACVEVAPNGLIYARSWWLDEMADNWDALVVGDYDVVMPLTWKSKYGIKYLYQPYFTASLGPFYKPGNKIALKDFIKAIPAAFKFVDIDINEFASKDNVTDPGISTVSRTNYLIPCTNEYDGNKSYNRLAKRKINVALSSDIIFSNEVSIDSIISKYKENYQDVHRSISDADYKRLAAVCNFALDKKNISTYGAFHGGELIAFYLVLHDQRYAYSLLGGSNAAGKEMGAFYFLTHRAIEDAKLRKNTFRFEGSDIEGIAFFNKQFGSVPVSYLHIKINRLPWPLSLMKQ</sequence>
<evidence type="ECO:0000313" key="2">
    <source>
        <dbReference type="EMBL" id="MBV4356909.1"/>
    </source>
</evidence>
<reference evidence="2" key="1">
    <citation type="submission" date="2021-06" db="EMBL/GenBank/DDBJ databases">
        <authorList>
            <person name="Huq M.A."/>
        </authorList>
    </citation>
    <scope>NUCLEOTIDE SEQUENCE</scope>
    <source>
        <strain evidence="2">MAH-26</strain>
    </source>
</reference>
<protein>
    <submittedName>
        <fullName evidence="2">GNAT family N-acetyltransferase</fullName>
        <ecNumber evidence="2">2.3.1.-</ecNumber>
    </submittedName>
</protein>
<keyword evidence="2" id="KW-0808">Transferase</keyword>
<dbReference type="AlphaFoldDB" id="A0A9E2S910"/>
<dbReference type="RefSeq" id="WP_217790542.1">
    <property type="nucleotide sequence ID" value="NZ_JAHSPG010000003.1"/>
</dbReference>
<proteinExistence type="predicted"/>